<dbReference type="RefSeq" id="WP_087419528.1">
    <property type="nucleotide sequence ID" value="NZ_BMPA01000004.1"/>
</dbReference>
<feature type="domain" description="KilA-N DNA-binding" evidence="2">
    <location>
        <begin position="9"/>
        <end position="98"/>
    </location>
</feature>
<dbReference type="Proteomes" id="UP001302374">
    <property type="component" value="Chromosome"/>
</dbReference>
<evidence type="ECO:0000313" key="4">
    <source>
        <dbReference type="EMBL" id="WOF13316.1"/>
    </source>
</evidence>
<dbReference type="EMBL" id="JAATLI010000004">
    <property type="protein sequence ID" value="NJC17598.1"/>
    <property type="molecule type" value="Genomic_DNA"/>
</dbReference>
<evidence type="ECO:0000313" key="3">
    <source>
        <dbReference type="EMBL" id="NJC17598.1"/>
    </source>
</evidence>
<dbReference type="InterPro" id="IPR018873">
    <property type="entry name" value="KilA-N_DNA-bd_domain"/>
</dbReference>
<dbReference type="EMBL" id="CP043839">
    <property type="protein sequence ID" value="WOF13316.1"/>
    <property type="molecule type" value="Genomic_DNA"/>
</dbReference>
<evidence type="ECO:0000313" key="6">
    <source>
        <dbReference type="Proteomes" id="UP001302374"/>
    </source>
</evidence>
<evidence type="ECO:0000256" key="1">
    <source>
        <dbReference type="SAM" id="Coils"/>
    </source>
</evidence>
<protein>
    <submittedName>
        <fullName evidence="4">ORF6N domain-containing protein</fullName>
    </submittedName>
</protein>
<evidence type="ECO:0000313" key="5">
    <source>
        <dbReference type="Proteomes" id="UP000576368"/>
    </source>
</evidence>
<feature type="coiled-coil region" evidence="1">
    <location>
        <begin position="130"/>
        <end position="175"/>
    </location>
</feature>
<name>A0A7X5YAH7_9BACT</name>
<reference evidence="4 6" key="1">
    <citation type="submission" date="2019-09" db="EMBL/GenBank/DDBJ databases">
        <title>Butyricimonas paravirosa DSM 105722 (=214-4 = JCM 18677 = CCUG 65563).</title>
        <authorList>
            <person name="Le Roy T."/>
            <person name="Cani P.D."/>
        </authorList>
    </citation>
    <scope>NUCLEOTIDE SEQUENCE [LARGE SCALE GENOMIC DNA]</scope>
    <source>
        <strain evidence="4 6">DSM 105722</strain>
    </source>
</reference>
<gene>
    <name evidence="4" type="ORF">F1644_14055</name>
    <name evidence="3" type="ORF">GGR15_001213</name>
</gene>
<organism evidence="3 5">
    <name type="scientific">Butyricimonas paravirosa</name>
    <dbReference type="NCBI Taxonomy" id="1472417"/>
    <lineage>
        <taxon>Bacteria</taxon>
        <taxon>Pseudomonadati</taxon>
        <taxon>Bacteroidota</taxon>
        <taxon>Bacteroidia</taxon>
        <taxon>Bacteroidales</taxon>
        <taxon>Odoribacteraceae</taxon>
        <taxon>Butyricimonas</taxon>
    </lineage>
</organism>
<proteinExistence type="predicted"/>
<dbReference type="Proteomes" id="UP000576368">
    <property type="component" value="Unassembled WGS sequence"/>
</dbReference>
<sequence>MDNLQLIQSKIYEIRGQKVMLDFDLAEMYGVETKRLKEAVRRNIDRFEGDDFMFELTKKEITELSRTQFATLNKGRGSNIKYLPFAFTELGVAMLSSVLNSKPAIEINRGIMRAFVAVRQMLSNPIESRVERIETQVKELKQYMEEVLVDQNDINDDTMMQLELINQTLAELQTKDRGFKERKRIGYKLPGCEEEEKK</sequence>
<dbReference type="AlphaFoldDB" id="A0A7X5YAH7"/>
<evidence type="ECO:0000259" key="2">
    <source>
        <dbReference type="Pfam" id="PF10543"/>
    </source>
</evidence>
<dbReference type="GeneID" id="86892436"/>
<dbReference type="Pfam" id="PF10543">
    <property type="entry name" value="ORF6N"/>
    <property type="match status" value="1"/>
</dbReference>
<keyword evidence="6" id="KW-1185">Reference proteome</keyword>
<keyword evidence="1" id="KW-0175">Coiled coil</keyword>
<reference evidence="3 5" key="2">
    <citation type="submission" date="2020-03" db="EMBL/GenBank/DDBJ databases">
        <title>Genomic Encyclopedia of Type Strains, Phase IV (KMG-IV): sequencing the most valuable type-strain genomes for metagenomic binning, comparative biology and taxonomic classification.</title>
        <authorList>
            <person name="Goeker M."/>
        </authorList>
    </citation>
    <scope>NUCLEOTIDE SEQUENCE [LARGE SCALE GENOMIC DNA]</scope>
    <source>
        <strain evidence="3 5">DSM 105722</strain>
    </source>
</reference>
<accession>A0A7X5YAH7</accession>